<proteinExistence type="predicted"/>
<evidence type="ECO:0000256" key="7">
    <source>
        <dbReference type="ARBA" id="ARBA00022967"/>
    </source>
</evidence>
<name>A0ABS6XQS0_9SPHN</name>
<evidence type="ECO:0000256" key="5">
    <source>
        <dbReference type="ARBA" id="ARBA00022741"/>
    </source>
</evidence>
<dbReference type="InterPro" id="IPR017871">
    <property type="entry name" value="ABC_transporter-like_CS"/>
</dbReference>
<feature type="domain" description="ABC transporter" evidence="9">
    <location>
        <begin position="246"/>
        <end position="495"/>
    </location>
</feature>
<dbReference type="Pfam" id="PF00005">
    <property type="entry name" value="ABC_tran"/>
    <property type="match status" value="2"/>
</dbReference>
<accession>A0ABS6XQS0</accession>
<keyword evidence="11" id="KW-1185">Reference proteome</keyword>
<evidence type="ECO:0000313" key="11">
    <source>
        <dbReference type="Proteomes" id="UP001197214"/>
    </source>
</evidence>
<dbReference type="PANTHER" id="PTHR43790:SF3">
    <property type="entry name" value="D-ALLOSE IMPORT ATP-BINDING PROTEIN ALSA-RELATED"/>
    <property type="match status" value="1"/>
</dbReference>
<evidence type="ECO:0000256" key="4">
    <source>
        <dbReference type="ARBA" id="ARBA00022737"/>
    </source>
</evidence>
<dbReference type="PROSITE" id="PS50893">
    <property type="entry name" value="ABC_TRANSPORTER_2"/>
    <property type="match status" value="2"/>
</dbReference>
<dbReference type="SMART" id="SM00382">
    <property type="entry name" value="AAA"/>
    <property type="match status" value="2"/>
</dbReference>
<keyword evidence="8" id="KW-0472">Membrane</keyword>
<evidence type="ECO:0000313" key="10">
    <source>
        <dbReference type="EMBL" id="MBW4331770.1"/>
    </source>
</evidence>
<dbReference type="PANTHER" id="PTHR43790">
    <property type="entry name" value="CARBOHYDRATE TRANSPORT ATP-BINDING PROTEIN MG119-RELATED"/>
    <property type="match status" value="1"/>
</dbReference>
<dbReference type="EMBL" id="JAHWZX010000013">
    <property type="protein sequence ID" value="MBW4331770.1"/>
    <property type="molecule type" value="Genomic_DNA"/>
</dbReference>
<reference evidence="10 11" key="1">
    <citation type="submission" date="2021-07" db="EMBL/GenBank/DDBJ databases">
        <title>Stakelama flava sp. nov., a novel endophytic bacterium isolated from branch of Kandelia candel.</title>
        <authorList>
            <person name="Tuo L."/>
        </authorList>
    </citation>
    <scope>NUCLEOTIDE SEQUENCE [LARGE SCALE GENOMIC DNA]</scope>
    <source>
        <strain evidence="10 11">CBK3Z-3</strain>
    </source>
</reference>
<protein>
    <submittedName>
        <fullName evidence="10">Sugar ABC transporter ATP-binding protein</fullName>
    </submittedName>
</protein>
<dbReference type="RefSeq" id="WP_219238894.1">
    <property type="nucleotide sequence ID" value="NZ_JAHWZX010000013.1"/>
</dbReference>
<keyword evidence="4" id="KW-0677">Repeat</keyword>
<keyword evidence="2" id="KW-1003">Cell membrane</keyword>
<dbReference type="InterPro" id="IPR003593">
    <property type="entry name" value="AAA+_ATPase"/>
</dbReference>
<dbReference type="InterPro" id="IPR050107">
    <property type="entry name" value="ABC_carbohydrate_import_ATPase"/>
</dbReference>
<evidence type="ECO:0000256" key="1">
    <source>
        <dbReference type="ARBA" id="ARBA00022448"/>
    </source>
</evidence>
<keyword evidence="7" id="KW-1278">Translocase</keyword>
<gene>
    <name evidence="10" type="ORF">KY084_12920</name>
</gene>
<comment type="caution">
    <text evidence="10">The sequence shown here is derived from an EMBL/GenBank/DDBJ whole genome shotgun (WGS) entry which is preliminary data.</text>
</comment>
<keyword evidence="1" id="KW-0813">Transport</keyword>
<dbReference type="PROSITE" id="PS00211">
    <property type="entry name" value="ABC_TRANSPORTER_1"/>
    <property type="match status" value="1"/>
</dbReference>
<evidence type="ECO:0000259" key="9">
    <source>
        <dbReference type="PROSITE" id="PS50893"/>
    </source>
</evidence>
<organism evidence="10 11">
    <name type="scientific">Stakelama flava</name>
    <dbReference type="NCBI Taxonomy" id="2860338"/>
    <lineage>
        <taxon>Bacteria</taxon>
        <taxon>Pseudomonadati</taxon>
        <taxon>Pseudomonadota</taxon>
        <taxon>Alphaproteobacteria</taxon>
        <taxon>Sphingomonadales</taxon>
        <taxon>Sphingomonadaceae</taxon>
        <taxon>Stakelama</taxon>
    </lineage>
</organism>
<evidence type="ECO:0000256" key="2">
    <source>
        <dbReference type="ARBA" id="ARBA00022475"/>
    </source>
</evidence>
<feature type="domain" description="ABC transporter" evidence="9">
    <location>
        <begin position="8"/>
        <end position="242"/>
    </location>
</feature>
<sequence length="504" mass="53127">MVTHPPLLSLDGVTKTFPNGTVALAGVDLDLRAGRVHGLLGANGAGKSTLIKILSGALPASGGAIRWHGEAVRWTRPRHPREAGVATIYQHIPLVPTLSALENILLDERGTWRNRTADRERIGAIVSTLGHPFDLNTPVAQLPIGARQMVAIAQALAGGAELVVMDEPTASLAGDERQTVYRTIRRLAYDEGKAILFVSHFLDEIMALTDEVTVLRDGRAVLHAETDTLDEARIAEAIAGRAVAAIARPDQARSLGEPRLEVQDLRSPGKLSPVSFTLHTGEVLGIAGVLGSGRSELMHAVFGSDPDARGQVLLDGETVGRYPDEAVAAGLALVPEDRAEQGYVPQFSLAENIALARVSQRGGAFIDAASERADAKAAIDRLSIKAPGGDALVTELSGGNAQKVVVAKWLTDDTRVLLLDEPTAGIDIGARTDILKLVRALADGGLPVMLVSSEFEELLAICDRILVMRDGRMIGQADPYATSETDLTLMTGGTTDVAAAGANA</sequence>
<dbReference type="CDD" id="cd03215">
    <property type="entry name" value="ABC_Carb_Monos_II"/>
    <property type="match status" value="1"/>
</dbReference>
<keyword evidence="6 10" id="KW-0067">ATP-binding</keyword>
<keyword evidence="3" id="KW-0762">Sugar transport</keyword>
<dbReference type="GO" id="GO:0005524">
    <property type="term" value="F:ATP binding"/>
    <property type="evidence" value="ECO:0007669"/>
    <property type="project" value="UniProtKB-KW"/>
</dbReference>
<evidence type="ECO:0000256" key="8">
    <source>
        <dbReference type="ARBA" id="ARBA00023136"/>
    </source>
</evidence>
<dbReference type="CDD" id="cd03216">
    <property type="entry name" value="ABC_Carb_Monos_I"/>
    <property type="match status" value="1"/>
</dbReference>
<keyword evidence="5" id="KW-0547">Nucleotide-binding</keyword>
<evidence type="ECO:0000256" key="3">
    <source>
        <dbReference type="ARBA" id="ARBA00022597"/>
    </source>
</evidence>
<dbReference type="Proteomes" id="UP001197214">
    <property type="component" value="Unassembled WGS sequence"/>
</dbReference>
<evidence type="ECO:0000256" key="6">
    <source>
        <dbReference type="ARBA" id="ARBA00022840"/>
    </source>
</evidence>
<dbReference type="InterPro" id="IPR003439">
    <property type="entry name" value="ABC_transporter-like_ATP-bd"/>
</dbReference>